<dbReference type="PRINTS" id="PR00411">
    <property type="entry name" value="PNDRDTASEI"/>
</dbReference>
<proteinExistence type="predicted"/>
<protein>
    <submittedName>
        <fullName evidence="1">Phytoene dehydrogenase-like protein</fullName>
    </submittedName>
</protein>
<dbReference type="AlphaFoldDB" id="A0A7W5JWY4"/>
<gene>
    <name evidence="1" type="ORF">FHX39_002216</name>
</gene>
<sequence>MPLPTEVDAVVVGAGPNGLVGANRLADAGWDVLLLEAQPDVGGAVRSDREVDPEFVSDTFSAFYPMAAVSPAITSLGLERFGLEWSHAPAVLGHPRRDGSWALLHRDEDVTAGLFEAAHPGDGDAWHELVASWRTVERGLMETLLTPIPPVRGGLRLLSQLPKVGGLGYLRELLVPASHLVERRFGGDGPSLLVAGNACHADIPVDAAGSGFIGLLLTMLGQTVGFPAPTGGAGALAQAMKDRFVAAGGTVATSTPVTGIRVAGGRAVAVQTADGEVRVRRSVLADVGAEQLYGGLVAADDLPAKTLRKMDGFRRDPATFKVDYALDGPVPWSGTPAYAPGTVHLADSVGAMATYTSQLDSGYVPADPYLLVGQMTTTDPSRSPAGTEALWAYTHVPQEVLGDAGEDGLTGSWDPSEAERFADRLQARLEVFAPGFGSRVRSRRILTPGDLEHRDANLVGGSLNGGSSAVDQQLVFRPFAGTGRSETPVKGLYLASASAHPGGSVHGACGANAARAALWWDRLRLSR</sequence>
<dbReference type="Gene3D" id="3.50.50.60">
    <property type="entry name" value="FAD/NAD(P)-binding domain"/>
    <property type="match status" value="2"/>
</dbReference>
<dbReference type="SUPFAM" id="SSF51905">
    <property type="entry name" value="FAD/NAD(P)-binding domain"/>
    <property type="match status" value="1"/>
</dbReference>
<comment type="caution">
    <text evidence="1">The sequence shown here is derived from an EMBL/GenBank/DDBJ whole genome shotgun (WGS) entry which is preliminary data.</text>
</comment>
<dbReference type="RefSeq" id="WP_332836776.1">
    <property type="nucleotide sequence ID" value="NZ_JACHZG010000001.1"/>
</dbReference>
<dbReference type="EMBL" id="JACHZG010000001">
    <property type="protein sequence ID" value="MBB3327272.1"/>
    <property type="molecule type" value="Genomic_DNA"/>
</dbReference>
<dbReference type="PANTHER" id="PTHR10668">
    <property type="entry name" value="PHYTOENE DEHYDROGENASE"/>
    <property type="match status" value="1"/>
</dbReference>
<organism evidence="1 2">
    <name type="scientific">Microlunatus antarcticus</name>
    <dbReference type="NCBI Taxonomy" id="53388"/>
    <lineage>
        <taxon>Bacteria</taxon>
        <taxon>Bacillati</taxon>
        <taxon>Actinomycetota</taxon>
        <taxon>Actinomycetes</taxon>
        <taxon>Propionibacteriales</taxon>
        <taxon>Propionibacteriaceae</taxon>
        <taxon>Microlunatus</taxon>
    </lineage>
</organism>
<dbReference type="Pfam" id="PF13450">
    <property type="entry name" value="NAD_binding_8"/>
    <property type="match status" value="1"/>
</dbReference>
<reference evidence="1 2" key="1">
    <citation type="submission" date="2020-08" db="EMBL/GenBank/DDBJ databases">
        <title>Sequencing the genomes of 1000 actinobacteria strains.</title>
        <authorList>
            <person name="Klenk H.-P."/>
        </authorList>
    </citation>
    <scope>NUCLEOTIDE SEQUENCE [LARGE SCALE GENOMIC DNA]</scope>
    <source>
        <strain evidence="1 2">DSM 11053</strain>
    </source>
</reference>
<accession>A0A7W5JWY4</accession>
<evidence type="ECO:0000313" key="1">
    <source>
        <dbReference type="EMBL" id="MBB3327272.1"/>
    </source>
</evidence>
<dbReference type="PANTHER" id="PTHR10668:SF105">
    <property type="entry name" value="DEHYDROGENASE-RELATED"/>
    <property type="match status" value="1"/>
</dbReference>
<keyword evidence="2" id="KW-1185">Reference proteome</keyword>
<dbReference type="Proteomes" id="UP000565572">
    <property type="component" value="Unassembled WGS sequence"/>
</dbReference>
<name>A0A7W5JWY4_9ACTN</name>
<evidence type="ECO:0000313" key="2">
    <source>
        <dbReference type="Proteomes" id="UP000565572"/>
    </source>
</evidence>
<dbReference type="InterPro" id="IPR036188">
    <property type="entry name" value="FAD/NAD-bd_sf"/>
</dbReference>